<evidence type="ECO:0000256" key="5">
    <source>
        <dbReference type="ARBA" id="ARBA00023128"/>
    </source>
</evidence>
<comment type="subcellular location">
    <subcellularLocation>
        <location evidence="1">Mitochondrion</location>
    </subcellularLocation>
</comment>
<accession>A0ABP1S1V5</accession>
<keyword evidence="6" id="KW-0687">Ribonucleoprotein</keyword>
<dbReference type="Proteomes" id="UP001642540">
    <property type="component" value="Unassembled WGS sequence"/>
</dbReference>
<dbReference type="PANTHER" id="PTHR21244">
    <property type="entry name" value="MITOCHONDRIAL 28S RIBOSOMAL PROTEIN S24"/>
    <property type="match status" value="1"/>
</dbReference>
<reference evidence="7 8" key="1">
    <citation type="submission" date="2024-08" db="EMBL/GenBank/DDBJ databases">
        <authorList>
            <person name="Cucini C."/>
            <person name="Frati F."/>
        </authorList>
    </citation>
    <scope>NUCLEOTIDE SEQUENCE [LARGE SCALE GENOMIC DNA]</scope>
</reference>
<name>A0ABP1S1V5_9HEXA</name>
<evidence type="ECO:0000256" key="2">
    <source>
        <dbReference type="ARBA" id="ARBA00010761"/>
    </source>
</evidence>
<dbReference type="Pfam" id="PF14955">
    <property type="entry name" value="MRP-S24"/>
    <property type="match status" value="1"/>
</dbReference>
<evidence type="ECO:0000256" key="4">
    <source>
        <dbReference type="ARBA" id="ARBA00022980"/>
    </source>
</evidence>
<sequence>MFGTAVAASPLRQASHLTLLKITGFNPHLHYPLPCRLLQTCSILSKSQSGRHSPTIKHNKPLTYEEAQKPNEIAMRKSWTTMNTSALDFKEDGKKRLGALFGVRTSQTVTEDMFIRRFLTGTWHNLFVSEILIKRQANMIRIAGLVVRSIPPRKMYFLIGYTEELLSYWIQCPVKLELQTVDDRRDVVFKYI</sequence>
<dbReference type="PANTHER" id="PTHR21244:SF1">
    <property type="entry name" value="SMALL RIBOSOMAL SUBUNIT PROTEIN US3M"/>
    <property type="match status" value="1"/>
</dbReference>
<keyword evidence="3" id="KW-0809">Transit peptide</keyword>
<evidence type="ECO:0000256" key="3">
    <source>
        <dbReference type="ARBA" id="ARBA00022946"/>
    </source>
</evidence>
<evidence type="ECO:0000313" key="8">
    <source>
        <dbReference type="Proteomes" id="UP001642540"/>
    </source>
</evidence>
<evidence type="ECO:0000256" key="1">
    <source>
        <dbReference type="ARBA" id="ARBA00004173"/>
    </source>
</evidence>
<comment type="similarity">
    <text evidence="2">Belongs to the universal ribosomal protein uS3 family.</text>
</comment>
<keyword evidence="5" id="KW-0496">Mitochondrion</keyword>
<gene>
    <name evidence="7" type="ORF">ODALV1_LOCUS28493</name>
</gene>
<evidence type="ECO:0000313" key="7">
    <source>
        <dbReference type="EMBL" id="CAL8140929.1"/>
    </source>
</evidence>
<dbReference type="InterPro" id="IPR026146">
    <property type="entry name" value="Ribosomal_uS3m"/>
</dbReference>
<organism evidence="7 8">
    <name type="scientific">Orchesella dallaii</name>
    <dbReference type="NCBI Taxonomy" id="48710"/>
    <lineage>
        <taxon>Eukaryota</taxon>
        <taxon>Metazoa</taxon>
        <taxon>Ecdysozoa</taxon>
        <taxon>Arthropoda</taxon>
        <taxon>Hexapoda</taxon>
        <taxon>Collembola</taxon>
        <taxon>Entomobryomorpha</taxon>
        <taxon>Entomobryoidea</taxon>
        <taxon>Orchesellidae</taxon>
        <taxon>Orchesellinae</taxon>
        <taxon>Orchesella</taxon>
    </lineage>
</organism>
<keyword evidence="4" id="KW-0689">Ribosomal protein</keyword>
<dbReference type="EMBL" id="CAXLJM020000141">
    <property type="protein sequence ID" value="CAL8140929.1"/>
    <property type="molecule type" value="Genomic_DNA"/>
</dbReference>
<proteinExistence type="inferred from homology"/>
<keyword evidence="8" id="KW-1185">Reference proteome</keyword>
<protein>
    <recommendedName>
        <fullName evidence="9">28S ribosomal protein S24, mitochondrial</fullName>
    </recommendedName>
</protein>
<evidence type="ECO:0008006" key="9">
    <source>
        <dbReference type="Google" id="ProtNLM"/>
    </source>
</evidence>
<comment type="caution">
    <text evidence="7">The sequence shown here is derived from an EMBL/GenBank/DDBJ whole genome shotgun (WGS) entry which is preliminary data.</text>
</comment>
<evidence type="ECO:0000256" key="6">
    <source>
        <dbReference type="ARBA" id="ARBA00023274"/>
    </source>
</evidence>